<dbReference type="Proteomes" id="UP000054359">
    <property type="component" value="Unassembled WGS sequence"/>
</dbReference>
<accession>A0A087SYI4</accession>
<protein>
    <submittedName>
        <fullName evidence="1">Uncharacterized protein</fullName>
    </submittedName>
</protein>
<name>A0A087SYI4_STEMI</name>
<dbReference type="EMBL" id="KK112543">
    <property type="protein sequence ID" value="KFM57923.1"/>
    <property type="molecule type" value="Genomic_DNA"/>
</dbReference>
<evidence type="ECO:0000313" key="1">
    <source>
        <dbReference type="EMBL" id="KFM57923.1"/>
    </source>
</evidence>
<gene>
    <name evidence="1" type="ORF">X975_26559</name>
</gene>
<dbReference type="AlphaFoldDB" id="A0A087SYI4"/>
<feature type="non-terminal residue" evidence="1">
    <location>
        <position position="163"/>
    </location>
</feature>
<reference evidence="1 2" key="1">
    <citation type="submission" date="2013-11" db="EMBL/GenBank/DDBJ databases">
        <title>Genome sequencing of Stegodyphus mimosarum.</title>
        <authorList>
            <person name="Bechsgaard J."/>
        </authorList>
    </citation>
    <scope>NUCLEOTIDE SEQUENCE [LARGE SCALE GENOMIC DNA]</scope>
</reference>
<sequence>MVTSDRNLMPVTIPKFLESSSGDHGDQAEFMDHTSDDLHEFLKPVSGDQAKILRRISDCEIGFLECPSDDKVGSVLDNDISWDSTAVPDSSCCQVGLKLLEFSDDSVWMGSLTDAEESYNLNNIGHFLSIPKKEKTDEDLEIEKEHGIEGIKQNDPLISCAWE</sequence>
<dbReference type="OrthoDB" id="10518679at2759"/>
<evidence type="ECO:0000313" key="2">
    <source>
        <dbReference type="Proteomes" id="UP000054359"/>
    </source>
</evidence>
<organism evidence="1 2">
    <name type="scientific">Stegodyphus mimosarum</name>
    <name type="common">African social velvet spider</name>
    <dbReference type="NCBI Taxonomy" id="407821"/>
    <lineage>
        <taxon>Eukaryota</taxon>
        <taxon>Metazoa</taxon>
        <taxon>Ecdysozoa</taxon>
        <taxon>Arthropoda</taxon>
        <taxon>Chelicerata</taxon>
        <taxon>Arachnida</taxon>
        <taxon>Araneae</taxon>
        <taxon>Araneomorphae</taxon>
        <taxon>Entelegynae</taxon>
        <taxon>Eresoidea</taxon>
        <taxon>Eresidae</taxon>
        <taxon>Stegodyphus</taxon>
    </lineage>
</organism>
<proteinExistence type="predicted"/>
<keyword evidence="2" id="KW-1185">Reference proteome</keyword>